<dbReference type="GO" id="GO:0008422">
    <property type="term" value="F:beta-glucosidase activity"/>
    <property type="evidence" value="ECO:0007669"/>
    <property type="project" value="UniProtKB-ARBA"/>
</dbReference>
<dbReference type="AlphaFoldDB" id="A0A3S2VTV2"/>
<sequence>MSKIARTLCAVSAFALVAGAGVSPAFAATPAATSQEMPLYKDAKAPVEARVDDLLARMTLEEKIAQITTVWENKVGIFDENLQLDLARLRAKYPQGLGHFTRPSDAKGAVSPRVAKGRNPAETVALVNALQKWALTETRLGIPILFHEEGLHGHTGVGSTSFPMSMAMASSWDPALVRDVNKVIGREIAARGVSLVLSPVVDIAREPRWGRIEETFGEDPYLVGEMGVAAVEGLQGSGHQRQLAPGKVFATLKHLTGHGQPESGTNVGPAPISERELRENFFPPFEQVVKRTGIEAVMASYNEIDGVPSHANKWLLGDVLRGEWGFKGAVVSDYSAVDQLMSIHHITDSLEGAAMRALDAGVDADLPEGLSYASLGKLVREGKVAEAQVDKAVRRMLELKFRAGLFEHPYADAAYATKITNNDEARALARTAAQRAITLLKNDGMLPLKPEGKIALIGPSIAVARLGGYYGQPAHPVSILEGVKAKVGTKAEILFAQGVKITEDDDWWADSVTKSDPAANRKLIAEAVEVAKKADRIVLTLGDTEQSSREGWANNHLGDRPSLDLVGEQQELFDALKALGKPIAVMLINGRPASAVKVSEQANAILEGWYLGEQTGHAIADVLFGDVNPGGHLAVTIPRSVGQLPMFYNAKPSARRGYLFDTTAPLYPFGYGLSYTSFALSAPRLSANTIGVAGKVQVAVDITNTGQRAGDDVVQLYIRDKVSSVTRPVKELKGFERVTLKPGETRKVTFTVGPEALQMWDGSMHRVVEPGEFEIMTGDNSVDLKSATLTVAP</sequence>
<dbReference type="RefSeq" id="WP_127707491.1">
    <property type="nucleotide sequence ID" value="NZ_SACO01000004.1"/>
</dbReference>
<dbReference type="InterPro" id="IPR036962">
    <property type="entry name" value="Glyco_hydro_3_N_sf"/>
</dbReference>
<dbReference type="GO" id="GO:0045493">
    <property type="term" value="P:xylan catabolic process"/>
    <property type="evidence" value="ECO:0007669"/>
    <property type="project" value="InterPro"/>
</dbReference>
<dbReference type="Gene3D" id="3.20.20.300">
    <property type="entry name" value="Glycoside hydrolase, family 3, N-terminal domain"/>
    <property type="match status" value="1"/>
</dbReference>
<proteinExistence type="inferred from homology"/>
<dbReference type="Proteomes" id="UP000282837">
    <property type="component" value="Unassembled WGS sequence"/>
</dbReference>
<evidence type="ECO:0000256" key="6">
    <source>
        <dbReference type="ARBA" id="ARBA00032594"/>
    </source>
</evidence>
<dbReference type="PANTHER" id="PTHR42721:SF3">
    <property type="entry name" value="BETA-D-XYLOSIDASE 5-RELATED"/>
    <property type="match status" value="1"/>
</dbReference>
<dbReference type="Pfam" id="PF14310">
    <property type="entry name" value="Fn3-like"/>
    <property type="match status" value="1"/>
</dbReference>
<dbReference type="InterPro" id="IPR013783">
    <property type="entry name" value="Ig-like_fold"/>
</dbReference>
<dbReference type="FunFam" id="2.60.40.10:FF:000495">
    <property type="entry name" value="Periplasmic beta-glucosidase"/>
    <property type="match status" value="1"/>
</dbReference>
<dbReference type="InterPro" id="IPR036881">
    <property type="entry name" value="Glyco_hydro_3_C_sf"/>
</dbReference>
<dbReference type="Pfam" id="PF00933">
    <property type="entry name" value="Glyco_hydro_3"/>
    <property type="match status" value="1"/>
</dbReference>
<comment type="caution">
    <text evidence="9">The sequence shown here is derived from an EMBL/GenBank/DDBJ whole genome shotgun (WGS) entry which is preliminary data.</text>
</comment>
<evidence type="ECO:0000313" key="9">
    <source>
        <dbReference type="EMBL" id="RVU05649.1"/>
    </source>
</evidence>
<evidence type="ECO:0000256" key="3">
    <source>
        <dbReference type="ARBA" id="ARBA00022801"/>
    </source>
</evidence>
<gene>
    <name evidence="9" type="ORF">EOE18_06545</name>
</gene>
<dbReference type="SUPFAM" id="SSF52279">
    <property type="entry name" value="Beta-D-glucan exohydrolase, C-terminal domain"/>
    <property type="match status" value="1"/>
</dbReference>
<dbReference type="SMART" id="SM01217">
    <property type="entry name" value="Fn3_like"/>
    <property type="match status" value="1"/>
</dbReference>
<dbReference type="PANTHER" id="PTHR42721">
    <property type="entry name" value="SUGAR HYDROLASE-RELATED"/>
    <property type="match status" value="1"/>
</dbReference>
<dbReference type="InterPro" id="IPR026891">
    <property type="entry name" value="Fn3-like"/>
</dbReference>
<reference evidence="9 10" key="1">
    <citation type="submission" date="2019-01" db="EMBL/GenBank/DDBJ databases">
        <authorList>
            <person name="Chen W.-M."/>
        </authorList>
    </citation>
    <scope>NUCLEOTIDE SEQUENCE [LARGE SCALE GENOMIC DNA]</scope>
    <source>
        <strain evidence="9 10">FSY-9</strain>
    </source>
</reference>
<dbReference type="GO" id="GO:0031222">
    <property type="term" value="P:arabinan catabolic process"/>
    <property type="evidence" value="ECO:0007669"/>
    <property type="project" value="TreeGrafter"/>
</dbReference>
<evidence type="ECO:0000256" key="4">
    <source>
        <dbReference type="ARBA" id="ARBA00031448"/>
    </source>
</evidence>
<protein>
    <recommendedName>
        <fullName evidence="6">Beta-D-glucoside glucohydrolase</fullName>
    </recommendedName>
    <alternativeName>
        <fullName evidence="4">Cellobiase</fullName>
    </alternativeName>
    <alternativeName>
        <fullName evidence="5">Gentiobiase</fullName>
    </alternativeName>
</protein>
<dbReference type="Gene3D" id="3.40.50.1700">
    <property type="entry name" value="Glycoside hydrolase family 3 C-terminal domain"/>
    <property type="match status" value="1"/>
</dbReference>
<dbReference type="EMBL" id="SACO01000004">
    <property type="protein sequence ID" value="RVU05649.1"/>
    <property type="molecule type" value="Genomic_DNA"/>
</dbReference>
<evidence type="ECO:0000256" key="2">
    <source>
        <dbReference type="ARBA" id="ARBA00022729"/>
    </source>
</evidence>
<keyword evidence="3" id="KW-0378">Hydrolase</keyword>
<comment type="similarity">
    <text evidence="1">Belongs to the glycosyl hydrolase 3 family.</text>
</comment>
<accession>A0A3S2VTV2</accession>
<dbReference type="OrthoDB" id="9781691at2"/>
<keyword evidence="10" id="KW-1185">Reference proteome</keyword>
<name>A0A3S2VTV2_9SPHN</name>
<dbReference type="GO" id="GO:0009044">
    <property type="term" value="F:xylan 1,4-beta-xylosidase activity"/>
    <property type="evidence" value="ECO:0007669"/>
    <property type="project" value="InterPro"/>
</dbReference>
<feature type="chain" id="PRO_5018713649" description="Beta-D-glucoside glucohydrolase" evidence="7">
    <location>
        <begin position="28"/>
        <end position="793"/>
    </location>
</feature>
<feature type="signal peptide" evidence="7">
    <location>
        <begin position="1"/>
        <end position="27"/>
    </location>
</feature>
<keyword evidence="2 7" id="KW-0732">Signal</keyword>
<dbReference type="GO" id="GO:0046556">
    <property type="term" value="F:alpha-L-arabinofuranosidase activity"/>
    <property type="evidence" value="ECO:0007669"/>
    <property type="project" value="TreeGrafter"/>
</dbReference>
<evidence type="ECO:0000313" key="10">
    <source>
        <dbReference type="Proteomes" id="UP000282837"/>
    </source>
</evidence>
<evidence type="ECO:0000256" key="5">
    <source>
        <dbReference type="ARBA" id="ARBA00032194"/>
    </source>
</evidence>
<organism evidence="9 10">
    <name type="scientific">Novosphingobium umbonatum</name>
    <dbReference type="NCBI Taxonomy" id="1908524"/>
    <lineage>
        <taxon>Bacteria</taxon>
        <taxon>Pseudomonadati</taxon>
        <taxon>Pseudomonadota</taxon>
        <taxon>Alphaproteobacteria</taxon>
        <taxon>Sphingomonadales</taxon>
        <taxon>Sphingomonadaceae</taxon>
        <taxon>Novosphingobium</taxon>
    </lineage>
</organism>
<dbReference type="Gene3D" id="2.60.40.10">
    <property type="entry name" value="Immunoglobulins"/>
    <property type="match status" value="1"/>
</dbReference>
<dbReference type="SUPFAM" id="SSF51445">
    <property type="entry name" value="(Trans)glycosidases"/>
    <property type="match status" value="1"/>
</dbReference>
<dbReference type="Pfam" id="PF01915">
    <property type="entry name" value="Glyco_hydro_3_C"/>
    <property type="match status" value="1"/>
</dbReference>
<feature type="domain" description="Fibronectin type III-like" evidence="8">
    <location>
        <begin position="712"/>
        <end position="781"/>
    </location>
</feature>
<evidence type="ECO:0000256" key="7">
    <source>
        <dbReference type="SAM" id="SignalP"/>
    </source>
</evidence>
<evidence type="ECO:0000259" key="8">
    <source>
        <dbReference type="SMART" id="SM01217"/>
    </source>
</evidence>
<dbReference type="InterPro" id="IPR044993">
    <property type="entry name" value="BXL"/>
</dbReference>
<dbReference type="PRINTS" id="PR00133">
    <property type="entry name" value="GLHYDRLASE3"/>
</dbReference>
<evidence type="ECO:0000256" key="1">
    <source>
        <dbReference type="ARBA" id="ARBA00005336"/>
    </source>
</evidence>
<dbReference type="InterPro" id="IPR002772">
    <property type="entry name" value="Glyco_hydro_3_C"/>
</dbReference>
<dbReference type="InterPro" id="IPR001764">
    <property type="entry name" value="Glyco_hydro_3_N"/>
</dbReference>
<dbReference type="InterPro" id="IPR017853">
    <property type="entry name" value="GH"/>
</dbReference>